<keyword evidence="13" id="KW-1185">Reference proteome</keyword>
<dbReference type="GO" id="GO:0071555">
    <property type="term" value="P:cell wall organization"/>
    <property type="evidence" value="ECO:0007669"/>
    <property type="project" value="UniProtKB-KW"/>
</dbReference>
<dbReference type="RefSeq" id="WP_101826897.1">
    <property type="nucleotide sequence ID" value="NZ_PJZH01000041.1"/>
</dbReference>
<organism evidence="12 13">
    <name type="scientific">Chimaeribacter coloradensis</name>
    <dbReference type="NCBI Taxonomy" id="2060068"/>
    <lineage>
        <taxon>Bacteria</taxon>
        <taxon>Pseudomonadati</taxon>
        <taxon>Pseudomonadota</taxon>
        <taxon>Gammaproteobacteria</taxon>
        <taxon>Enterobacterales</taxon>
        <taxon>Yersiniaceae</taxon>
        <taxon>Chimaeribacter</taxon>
    </lineage>
</organism>
<dbReference type="InterPro" id="IPR050695">
    <property type="entry name" value="N-acetylmuramoyl_amidase_3"/>
</dbReference>
<dbReference type="CDD" id="cd02696">
    <property type="entry name" value="MurNAc-LAA"/>
    <property type="match status" value="1"/>
</dbReference>
<keyword evidence="5 10" id="KW-0732">Signal</keyword>
<evidence type="ECO:0000256" key="10">
    <source>
        <dbReference type="SAM" id="SignalP"/>
    </source>
</evidence>
<evidence type="ECO:0000259" key="11">
    <source>
        <dbReference type="SMART" id="SM00646"/>
    </source>
</evidence>
<evidence type="ECO:0000313" key="13">
    <source>
        <dbReference type="Proteomes" id="UP000234503"/>
    </source>
</evidence>
<comment type="similarity">
    <text evidence="3">Belongs to the N-acetylmuramoyl-L-alanine amidase 3 family.</text>
</comment>
<evidence type="ECO:0000313" key="12">
    <source>
        <dbReference type="EMBL" id="PLR29714.1"/>
    </source>
</evidence>
<gene>
    <name evidence="12" type="ORF">CYR32_20160</name>
</gene>
<dbReference type="EMBL" id="PJZH01000041">
    <property type="protein sequence ID" value="PLR29714.1"/>
    <property type="molecule type" value="Genomic_DNA"/>
</dbReference>
<feature type="chain" id="PRO_5014937325" description="N-acetylmuramoyl-L-alanine amidase AmiA" evidence="10">
    <location>
        <begin position="43"/>
        <end position="293"/>
    </location>
</feature>
<reference evidence="12 13" key="1">
    <citation type="submission" date="2017-12" db="EMBL/GenBank/DDBJ databases">
        <title>Characterization of six clinical isolates of Enterochimera gen. nov., a novel genus of the Yersiniaciae family and the three species Enterochimera arupensis sp. nov., Enterochimera coloradensis sp. nov, and Enterochimera californica sp. nov.</title>
        <authorList>
            <person name="Rossi A."/>
            <person name="Fisher M."/>
        </authorList>
    </citation>
    <scope>NUCLEOTIDE SEQUENCE [LARGE SCALE GENOMIC DNA]</scope>
    <source>
        <strain evidence="13">2016-Iso4</strain>
    </source>
</reference>
<proteinExistence type="inferred from homology"/>
<evidence type="ECO:0000256" key="4">
    <source>
        <dbReference type="ARBA" id="ARBA00011901"/>
    </source>
</evidence>
<comment type="caution">
    <text evidence="12">The sequence shown here is derived from an EMBL/GenBank/DDBJ whole genome shotgun (WGS) entry which is preliminary data.</text>
</comment>
<dbReference type="SMART" id="SM00646">
    <property type="entry name" value="Ami_3"/>
    <property type="match status" value="1"/>
</dbReference>
<dbReference type="GO" id="GO:0030288">
    <property type="term" value="C:outer membrane-bounded periplasmic space"/>
    <property type="evidence" value="ECO:0007669"/>
    <property type="project" value="TreeGrafter"/>
</dbReference>
<dbReference type="GO" id="GO:0008745">
    <property type="term" value="F:N-acetylmuramoyl-L-alanine amidase activity"/>
    <property type="evidence" value="ECO:0007669"/>
    <property type="project" value="UniProtKB-EC"/>
</dbReference>
<evidence type="ECO:0000256" key="7">
    <source>
        <dbReference type="ARBA" id="ARBA00022801"/>
    </source>
</evidence>
<accession>A0A2N5DTF9</accession>
<name>A0A2N5DTF9_9GAMM</name>
<dbReference type="InterPro" id="IPR002508">
    <property type="entry name" value="MurNAc-LAA_cat"/>
</dbReference>
<dbReference type="NCBIfam" id="NF007652">
    <property type="entry name" value="PRK10319.1"/>
    <property type="match status" value="1"/>
</dbReference>
<dbReference type="PANTHER" id="PTHR30404:SF2">
    <property type="entry name" value="N-ACETYLMURAMOYL-L-ALANINE AMIDASE AMIA"/>
    <property type="match status" value="1"/>
</dbReference>
<evidence type="ECO:0000256" key="6">
    <source>
        <dbReference type="ARBA" id="ARBA00022764"/>
    </source>
</evidence>
<dbReference type="EC" id="3.5.1.28" evidence="4"/>
<dbReference type="SUPFAM" id="SSF53187">
    <property type="entry name" value="Zn-dependent exopeptidases"/>
    <property type="match status" value="1"/>
</dbReference>
<keyword evidence="6" id="KW-0574">Periplasm</keyword>
<dbReference type="Pfam" id="PF01520">
    <property type="entry name" value="Amidase_3"/>
    <property type="match status" value="1"/>
</dbReference>
<dbReference type="Proteomes" id="UP000234503">
    <property type="component" value="Unassembled WGS sequence"/>
</dbReference>
<dbReference type="AlphaFoldDB" id="A0A2N5DTF9"/>
<keyword evidence="8" id="KW-0961">Cell wall biogenesis/degradation</keyword>
<comment type="catalytic activity">
    <reaction evidence="1">
        <text>Hydrolyzes the link between N-acetylmuramoyl residues and L-amino acid residues in certain cell-wall glycopeptides.</text>
        <dbReference type="EC" id="3.5.1.28"/>
    </reaction>
</comment>
<comment type="subcellular location">
    <subcellularLocation>
        <location evidence="2">Periplasm</location>
    </subcellularLocation>
</comment>
<evidence type="ECO:0000256" key="1">
    <source>
        <dbReference type="ARBA" id="ARBA00001561"/>
    </source>
</evidence>
<dbReference type="FunFam" id="3.40.630.40:FF:000002">
    <property type="entry name" value="N-acetylmuramoyl-L-alanine amidase AmiA"/>
    <property type="match status" value="1"/>
</dbReference>
<keyword evidence="7" id="KW-0378">Hydrolase</keyword>
<dbReference type="Gene3D" id="3.40.630.40">
    <property type="entry name" value="Zn-dependent exopeptidases"/>
    <property type="match status" value="1"/>
</dbReference>
<evidence type="ECO:0000256" key="3">
    <source>
        <dbReference type="ARBA" id="ARBA00010860"/>
    </source>
</evidence>
<dbReference type="GO" id="GO:0009253">
    <property type="term" value="P:peptidoglycan catabolic process"/>
    <property type="evidence" value="ECO:0007669"/>
    <property type="project" value="InterPro"/>
</dbReference>
<evidence type="ECO:0000256" key="8">
    <source>
        <dbReference type="ARBA" id="ARBA00023316"/>
    </source>
</evidence>
<sequence length="293" mass="32113">MLNPLNKFLQFTPMPASPSRRTLLISGLGLAFGLFGARTAAAQPHHVTKTAPAPKPANAKKIVMLDPGHGGIDSGAVGHEGSEEKHIVLEIANSVRRCLAEHDHIEARLTRDADHFIPLYQRVEIAHQHQADLFVSIHADGFTSPSASGASVFALSNRGASSAMARYMSKKENDADKVAGGKYAAEDNNYLQQVLFDLVQTDTIKNSLTLGHHVLEKLRPVHHLHSQTTEQAAFAVLKSPSIPSVLVETSFITNHTEEQLLSTPRFRQEIAQAIADGIVSFFHYFDSHERKPR</sequence>
<evidence type="ECO:0000256" key="2">
    <source>
        <dbReference type="ARBA" id="ARBA00004418"/>
    </source>
</evidence>
<dbReference type="PANTHER" id="PTHR30404">
    <property type="entry name" value="N-ACETYLMURAMOYL-L-ALANINE AMIDASE"/>
    <property type="match status" value="1"/>
</dbReference>
<evidence type="ECO:0000256" key="5">
    <source>
        <dbReference type="ARBA" id="ARBA00022729"/>
    </source>
</evidence>
<protein>
    <recommendedName>
        <fullName evidence="9">N-acetylmuramoyl-L-alanine amidase AmiA</fullName>
        <ecNumber evidence="4">3.5.1.28</ecNumber>
    </recommendedName>
</protein>
<feature type="domain" description="MurNAc-LAA" evidence="11">
    <location>
        <begin position="123"/>
        <end position="279"/>
    </location>
</feature>
<feature type="signal peptide" evidence="10">
    <location>
        <begin position="1"/>
        <end position="42"/>
    </location>
</feature>
<evidence type="ECO:0000256" key="9">
    <source>
        <dbReference type="ARBA" id="ARBA00074579"/>
    </source>
</evidence>
<dbReference type="OrthoDB" id="9806267at2"/>